<evidence type="ECO:0000256" key="4">
    <source>
        <dbReference type="ARBA" id="ARBA00022970"/>
    </source>
</evidence>
<dbReference type="AlphaFoldDB" id="A0A7U4DNX7"/>
<keyword evidence="3 5" id="KW-0732">Signal</keyword>
<dbReference type="CDD" id="cd06333">
    <property type="entry name" value="PBP1_ABC_RPA1789-like"/>
    <property type="match status" value="1"/>
</dbReference>
<name>A0A7U4DNX7_DESPD</name>
<evidence type="ECO:0000313" key="7">
    <source>
        <dbReference type="EMBL" id="ADW17546.1"/>
    </source>
</evidence>
<dbReference type="InterPro" id="IPR051010">
    <property type="entry name" value="BCAA_transport"/>
</dbReference>
<feature type="domain" description="Leucine-binding protein" evidence="6">
    <location>
        <begin position="33"/>
        <end position="364"/>
    </location>
</feature>
<protein>
    <submittedName>
        <fullName evidence="7">Amino acid/amide ABC transporter substrate-binding protein, HAAT family</fullName>
    </submittedName>
</protein>
<keyword evidence="2" id="KW-0813">Transport</keyword>
<gene>
    <name evidence="7" type="ordered locus">Despr_1383</name>
</gene>
<accession>A0A7U4DNX7</accession>
<dbReference type="InterPro" id="IPR028082">
    <property type="entry name" value="Peripla_BP_I"/>
</dbReference>
<keyword evidence="4" id="KW-0029">Amino-acid transport</keyword>
<dbReference type="PANTHER" id="PTHR30483:SF38">
    <property type="entry name" value="BLR7848 PROTEIN"/>
    <property type="match status" value="1"/>
</dbReference>
<evidence type="ECO:0000313" key="8">
    <source>
        <dbReference type="Proteomes" id="UP000006365"/>
    </source>
</evidence>
<evidence type="ECO:0000256" key="1">
    <source>
        <dbReference type="ARBA" id="ARBA00010062"/>
    </source>
</evidence>
<evidence type="ECO:0000256" key="2">
    <source>
        <dbReference type="ARBA" id="ARBA00022448"/>
    </source>
</evidence>
<dbReference type="EMBL" id="CP002364">
    <property type="protein sequence ID" value="ADW17546.1"/>
    <property type="molecule type" value="Genomic_DNA"/>
</dbReference>
<dbReference type="GO" id="GO:0006865">
    <property type="term" value="P:amino acid transport"/>
    <property type="evidence" value="ECO:0007669"/>
    <property type="project" value="UniProtKB-KW"/>
</dbReference>
<dbReference type="Pfam" id="PF13458">
    <property type="entry name" value="Peripla_BP_6"/>
    <property type="match status" value="1"/>
</dbReference>
<evidence type="ECO:0000256" key="5">
    <source>
        <dbReference type="SAM" id="SignalP"/>
    </source>
</evidence>
<reference evidence="7 8" key="1">
    <citation type="journal article" date="2011" name="Stand. Genomic Sci.">
        <title>Complete genome sequence of Desulfobulbus propionicus type strain (1pr3).</title>
        <authorList>
            <person name="Pagani I."/>
            <person name="Lapidus A."/>
            <person name="Nolan M."/>
            <person name="Lucas S."/>
            <person name="Hammon N."/>
            <person name="Deshpande S."/>
            <person name="Cheng J.F."/>
            <person name="Chertkov O."/>
            <person name="Davenport K."/>
            <person name="Tapia R."/>
            <person name="Han C."/>
            <person name="Goodwin L."/>
            <person name="Pitluck S."/>
            <person name="Liolios K."/>
            <person name="Mavromatis K."/>
            <person name="Ivanova N."/>
            <person name="Mikhailova N."/>
            <person name="Pati A."/>
            <person name="Chen A."/>
            <person name="Palaniappan K."/>
            <person name="Land M."/>
            <person name="Hauser L."/>
            <person name="Chang Y.J."/>
            <person name="Jeffries C.D."/>
            <person name="Detter J.C."/>
            <person name="Brambilla E."/>
            <person name="Kannan K.P."/>
            <person name="Djao O.D."/>
            <person name="Rohde M."/>
            <person name="Pukall R."/>
            <person name="Spring S."/>
            <person name="Goker M."/>
            <person name="Sikorski J."/>
            <person name="Woyke T."/>
            <person name="Bristow J."/>
            <person name="Eisen J.A."/>
            <person name="Markowitz V."/>
            <person name="Hugenholtz P."/>
            <person name="Kyrpides N.C."/>
            <person name="Klenk H.P."/>
        </authorList>
    </citation>
    <scope>NUCLEOTIDE SEQUENCE [LARGE SCALE GENOMIC DNA]</scope>
    <source>
        <strain evidence="8">ATCC 33891 / DSM 2032 / 1pr3</strain>
    </source>
</reference>
<organism evidence="7 8">
    <name type="scientific">Desulfobulbus propionicus (strain ATCC 33891 / DSM 2032 / VKM B-1956 / 1pr3)</name>
    <dbReference type="NCBI Taxonomy" id="577650"/>
    <lineage>
        <taxon>Bacteria</taxon>
        <taxon>Pseudomonadati</taxon>
        <taxon>Thermodesulfobacteriota</taxon>
        <taxon>Desulfobulbia</taxon>
        <taxon>Desulfobulbales</taxon>
        <taxon>Desulfobulbaceae</taxon>
        <taxon>Desulfobulbus</taxon>
    </lineage>
</organism>
<dbReference type="RefSeq" id="WP_015724087.1">
    <property type="nucleotide sequence ID" value="NC_014972.1"/>
</dbReference>
<evidence type="ECO:0000259" key="6">
    <source>
        <dbReference type="Pfam" id="PF13458"/>
    </source>
</evidence>
<dbReference type="SUPFAM" id="SSF53822">
    <property type="entry name" value="Periplasmic binding protein-like I"/>
    <property type="match status" value="1"/>
</dbReference>
<keyword evidence="8" id="KW-1185">Reference proteome</keyword>
<dbReference type="PANTHER" id="PTHR30483">
    <property type="entry name" value="LEUCINE-SPECIFIC-BINDING PROTEIN"/>
    <property type="match status" value="1"/>
</dbReference>
<sequence length="386" mass="41072">MKKRNGALRMLRCGWLCVLSLVLMTSLAQAAAIKIGAILAETGPAAFLGGPEVRSLRMLVEELNAKGGINGKTIELIVKDSAGSPEKAVSFAKQLIEEEKVFAIIGPSTSGESLSIKKIAEDGKTILISCSAAELIVNPVAPHVFKTAPSDSYAAQQIFMTMQKKGIKKIAVLAGNDGFGKAGKEQLAKNAQAFGITIVAEEVYDKSATDLMAIVAKLKANAEIEAVVNWSIVPAQSILAKNIRQATWDVPLYQSHGFANIKYAETAGVAAEGIIFPASRLLVAEALPAGPQRDFLLKYKNSYESKFNEKVSTFGGHTYDAMTILAKAIEVGGEDREKVRAAIENIKGLIGTAGTFNFSPTDHGGLGLDAFAMLTVKNGQFVLLEQ</sequence>
<dbReference type="Gene3D" id="3.40.50.2300">
    <property type="match status" value="2"/>
</dbReference>
<dbReference type="PRINTS" id="PR00337">
    <property type="entry name" value="LEUILEVALBP"/>
</dbReference>
<feature type="chain" id="PRO_5031226167" evidence="5">
    <location>
        <begin position="31"/>
        <end position="386"/>
    </location>
</feature>
<comment type="similarity">
    <text evidence="1">Belongs to the leucine-binding protein family.</text>
</comment>
<dbReference type="KEGG" id="dpr:Despr_1383"/>
<dbReference type="Proteomes" id="UP000006365">
    <property type="component" value="Chromosome"/>
</dbReference>
<dbReference type="InterPro" id="IPR000709">
    <property type="entry name" value="Leu_Ile_Val-bd"/>
</dbReference>
<proteinExistence type="inferred from homology"/>
<feature type="signal peptide" evidence="5">
    <location>
        <begin position="1"/>
        <end position="30"/>
    </location>
</feature>
<evidence type="ECO:0000256" key="3">
    <source>
        <dbReference type="ARBA" id="ARBA00022729"/>
    </source>
</evidence>
<dbReference type="InterPro" id="IPR028081">
    <property type="entry name" value="Leu-bd"/>
</dbReference>